<gene>
    <name evidence="1" type="ORF">BpHYR1_012186</name>
</gene>
<reference evidence="1 2" key="1">
    <citation type="journal article" date="2018" name="Sci. Rep.">
        <title>Genomic signatures of local adaptation to the degree of environmental predictability in rotifers.</title>
        <authorList>
            <person name="Franch-Gras L."/>
            <person name="Hahn C."/>
            <person name="Garcia-Roger E.M."/>
            <person name="Carmona M.J."/>
            <person name="Serra M."/>
            <person name="Gomez A."/>
        </authorList>
    </citation>
    <scope>NUCLEOTIDE SEQUENCE [LARGE SCALE GENOMIC DNA]</scope>
    <source>
        <strain evidence="1">HYR1</strain>
    </source>
</reference>
<proteinExistence type="predicted"/>
<evidence type="ECO:0000313" key="2">
    <source>
        <dbReference type="Proteomes" id="UP000276133"/>
    </source>
</evidence>
<evidence type="ECO:0000313" key="1">
    <source>
        <dbReference type="EMBL" id="RNA06812.1"/>
    </source>
</evidence>
<keyword evidence="2" id="KW-1185">Reference proteome</keyword>
<comment type="caution">
    <text evidence="1">The sequence shown here is derived from an EMBL/GenBank/DDBJ whole genome shotgun (WGS) entry which is preliminary data.</text>
</comment>
<dbReference type="Proteomes" id="UP000276133">
    <property type="component" value="Unassembled WGS sequence"/>
</dbReference>
<dbReference type="AlphaFoldDB" id="A0A3M7Q6K0"/>
<name>A0A3M7Q6K0_BRAPC</name>
<dbReference type="EMBL" id="REGN01007279">
    <property type="protein sequence ID" value="RNA06812.1"/>
    <property type="molecule type" value="Genomic_DNA"/>
</dbReference>
<accession>A0A3M7Q6K0</accession>
<organism evidence="1 2">
    <name type="scientific">Brachionus plicatilis</name>
    <name type="common">Marine rotifer</name>
    <name type="synonym">Brachionus muelleri</name>
    <dbReference type="NCBI Taxonomy" id="10195"/>
    <lineage>
        <taxon>Eukaryota</taxon>
        <taxon>Metazoa</taxon>
        <taxon>Spiralia</taxon>
        <taxon>Gnathifera</taxon>
        <taxon>Rotifera</taxon>
        <taxon>Eurotatoria</taxon>
        <taxon>Monogononta</taxon>
        <taxon>Pseudotrocha</taxon>
        <taxon>Ploima</taxon>
        <taxon>Brachionidae</taxon>
        <taxon>Brachionus</taxon>
    </lineage>
</organism>
<sequence length="91" mass="10734">MTCAFFKGALKKFSFGINRKRKALIDSLKRSTALTQGYLKYMTVMNVKLQNNVQFVQVHKSQFLVEKVFEFKCARNVVLILTMTFRLWNIY</sequence>
<protein>
    <submittedName>
        <fullName evidence="1">Uncharacterized protein</fullName>
    </submittedName>
</protein>